<proteinExistence type="inferred from homology"/>
<keyword evidence="2" id="KW-0732">Signal</keyword>
<dbReference type="Pfam" id="PF00026">
    <property type="entry name" value="Asp"/>
    <property type="match status" value="1"/>
</dbReference>
<dbReference type="Gene3D" id="2.40.70.10">
    <property type="entry name" value="Acid Proteases"/>
    <property type="match status" value="2"/>
</dbReference>
<dbReference type="InterPro" id="IPR001461">
    <property type="entry name" value="Aspartic_peptidase_A1"/>
</dbReference>
<dbReference type="InterPro" id="IPR034164">
    <property type="entry name" value="Pepsin-like_dom"/>
</dbReference>
<dbReference type="SUPFAM" id="SSF50630">
    <property type="entry name" value="Acid proteases"/>
    <property type="match status" value="1"/>
</dbReference>
<comment type="similarity">
    <text evidence="1">Belongs to the peptidase A1 family.</text>
</comment>
<evidence type="ECO:0000256" key="2">
    <source>
        <dbReference type="SAM" id="SignalP"/>
    </source>
</evidence>
<evidence type="ECO:0000256" key="1">
    <source>
        <dbReference type="ARBA" id="ARBA00007447"/>
    </source>
</evidence>
<reference evidence="4" key="2">
    <citation type="journal article" date="2019" name="IMA Fungus">
        <title>Genome sequencing and comparison of five Tilletia species to identify candidate genes for the detection of regulated species infecting wheat.</title>
        <authorList>
            <person name="Nguyen H.D.T."/>
            <person name="Sultana T."/>
            <person name="Kesanakurti P."/>
            <person name="Hambleton S."/>
        </authorList>
    </citation>
    <scope>NUCLEOTIDE SEQUENCE</scope>
    <source>
        <strain evidence="4">DAOMC 236426</strain>
    </source>
</reference>
<dbReference type="PANTHER" id="PTHR47966:SF57">
    <property type="entry name" value="PEPTIDASE A1 DOMAIN-CONTAINING PROTEIN"/>
    <property type="match status" value="1"/>
</dbReference>
<sequence>MKYLSSTIVALAVCHSAVLALPQKGDSTAGTYTIPVFHRSETEGNNADKLVDFEAVSEHLDWLAAKYAASKSPDVRKPANNIAPNQKRATESKKLSLTEKGSAWAVQAGFGGGLTFPLILDTASSDCLVSDAVYSPAHSKTAKNTGTPFGFPYSNGRQAGGTIWRDNFHIGGLTVPDVAVGVSTTKFLSKAGGVCGLAPDGSSAFNNKFHPFFYQMQSLLSEPVFSFALSKKGGSQVTFGGTDASKFSGPIQTVPAVDPKNGFWKLSGIFHDGGLQGDFILDSASDLMVIPPNTVDAFFNGLGAVPFVKNGVTYGSYRCYIPPTIKFDFGTATVTAIDSVKSIGKTSEGRCVLPIVAKDLGFGIPLVGGPLFESSYVVFNTSSLTVGFAERK</sequence>
<dbReference type="PROSITE" id="PS51767">
    <property type="entry name" value="PEPTIDASE_A1"/>
    <property type="match status" value="1"/>
</dbReference>
<protein>
    <recommendedName>
        <fullName evidence="3">Peptidase A1 domain-containing protein</fullName>
    </recommendedName>
</protein>
<feature type="signal peptide" evidence="2">
    <location>
        <begin position="1"/>
        <end position="20"/>
    </location>
</feature>
<dbReference type="InterPro" id="IPR021109">
    <property type="entry name" value="Peptidase_aspartic_dom_sf"/>
</dbReference>
<dbReference type="InterPro" id="IPR033121">
    <property type="entry name" value="PEPTIDASE_A1"/>
</dbReference>
<evidence type="ECO:0000259" key="3">
    <source>
        <dbReference type="PROSITE" id="PS51767"/>
    </source>
</evidence>
<dbReference type="PANTHER" id="PTHR47966">
    <property type="entry name" value="BETA-SITE APP-CLEAVING ENZYME, ISOFORM A-RELATED"/>
    <property type="match status" value="1"/>
</dbReference>
<accession>A0A8X7SWP9</accession>
<feature type="chain" id="PRO_5036445789" description="Peptidase A1 domain-containing protein" evidence="2">
    <location>
        <begin position="21"/>
        <end position="392"/>
    </location>
</feature>
<keyword evidence="5" id="KW-1185">Reference proteome</keyword>
<comment type="caution">
    <text evidence="4">The sequence shown here is derived from an EMBL/GenBank/DDBJ whole genome shotgun (WGS) entry which is preliminary data.</text>
</comment>
<reference evidence="4" key="1">
    <citation type="submission" date="2016-04" db="EMBL/GenBank/DDBJ databases">
        <authorList>
            <person name="Nguyen H.D."/>
            <person name="Samba Siva P."/>
            <person name="Cullis J."/>
            <person name="Levesque C.A."/>
            <person name="Hambleton S."/>
        </authorList>
    </citation>
    <scope>NUCLEOTIDE SEQUENCE</scope>
    <source>
        <strain evidence="4">DAOMC 236426</strain>
    </source>
</reference>
<dbReference type="GO" id="GO:0004190">
    <property type="term" value="F:aspartic-type endopeptidase activity"/>
    <property type="evidence" value="ECO:0007669"/>
    <property type="project" value="InterPro"/>
</dbReference>
<dbReference type="CDD" id="cd05471">
    <property type="entry name" value="pepsin_like"/>
    <property type="match status" value="1"/>
</dbReference>
<dbReference type="Proteomes" id="UP000077684">
    <property type="component" value="Unassembled WGS sequence"/>
</dbReference>
<dbReference type="AlphaFoldDB" id="A0A8X7SWP9"/>
<evidence type="ECO:0000313" key="4">
    <source>
        <dbReference type="EMBL" id="KAE8247506.1"/>
    </source>
</evidence>
<dbReference type="GO" id="GO:0006508">
    <property type="term" value="P:proteolysis"/>
    <property type="evidence" value="ECO:0007669"/>
    <property type="project" value="InterPro"/>
</dbReference>
<dbReference type="EMBL" id="LWDE02000460">
    <property type="protein sequence ID" value="KAE8247506.1"/>
    <property type="molecule type" value="Genomic_DNA"/>
</dbReference>
<name>A0A8X7SWP9_9BASI</name>
<evidence type="ECO:0000313" key="5">
    <source>
        <dbReference type="Proteomes" id="UP000077684"/>
    </source>
</evidence>
<gene>
    <name evidence="4" type="ORF">A4X06_0g4400</name>
</gene>
<feature type="domain" description="Peptidase A1" evidence="3">
    <location>
        <begin position="104"/>
        <end position="389"/>
    </location>
</feature>
<organism evidence="4 5">
    <name type="scientific">Tilletia controversa</name>
    <name type="common">dwarf bunt fungus</name>
    <dbReference type="NCBI Taxonomy" id="13291"/>
    <lineage>
        <taxon>Eukaryota</taxon>
        <taxon>Fungi</taxon>
        <taxon>Dikarya</taxon>
        <taxon>Basidiomycota</taxon>
        <taxon>Ustilaginomycotina</taxon>
        <taxon>Exobasidiomycetes</taxon>
        <taxon>Tilletiales</taxon>
        <taxon>Tilletiaceae</taxon>
        <taxon>Tilletia</taxon>
    </lineage>
</organism>